<evidence type="ECO:0000313" key="1">
    <source>
        <dbReference type="EMBL" id="KAF2263970.1"/>
    </source>
</evidence>
<protein>
    <submittedName>
        <fullName evidence="1">Uncharacterized protein</fullName>
    </submittedName>
</protein>
<evidence type="ECO:0000313" key="2">
    <source>
        <dbReference type="Proteomes" id="UP000800093"/>
    </source>
</evidence>
<name>A0A9P4MZP5_9PLEO</name>
<keyword evidence="2" id="KW-1185">Reference proteome</keyword>
<proteinExistence type="predicted"/>
<reference evidence="2" key="1">
    <citation type="journal article" date="2020" name="Stud. Mycol.">
        <title>101 Dothideomycetes genomes: A test case for predicting lifestyles and emergence of pathogens.</title>
        <authorList>
            <person name="Haridas S."/>
            <person name="Albert R."/>
            <person name="Binder M."/>
            <person name="Bloem J."/>
            <person name="LaButti K."/>
            <person name="Salamov A."/>
            <person name="Andreopoulos B."/>
            <person name="Baker S."/>
            <person name="Barry K."/>
            <person name="Bills G."/>
            <person name="Bluhm B."/>
            <person name="Cannon C."/>
            <person name="Castanera R."/>
            <person name="Culley D."/>
            <person name="Daum C."/>
            <person name="Ezra D."/>
            <person name="Gonzalez J."/>
            <person name="Henrissat B."/>
            <person name="Kuo A."/>
            <person name="Liang C."/>
            <person name="Lipzen A."/>
            <person name="Lutzoni F."/>
            <person name="Magnuson J."/>
            <person name="Mondo S."/>
            <person name="Nolan M."/>
            <person name="Ohm R."/>
            <person name="Pangilinan J."/>
            <person name="Park H.-J."/>
            <person name="Ramirez L."/>
            <person name="Alfaro M."/>
            <person name="Sun H."/>
            <person name="Tritt A."/>
            <person name="Yoshinaga Y."/>
            <person name="Zwiers L.-H."/>
            <person name="Turgeon B."/>
            <person name="Goodwin S."/>
            <person name="Spatafora J."/>
            <person name="Crous P."/>
            <person name="Grigoriev I."/>
        </authorList>
    </citation>
    <scope>NUCLEOTIDE SEQUENCE [LARGE SCALE GENOMIC DNA]</scope>
    <source>
        <strain evidence="2">CBS 304.66</strain>
    </source>
</reference>
<gene>
    <name evidence="1" type="ORF">CC78DRAFT_407612</name>
</gene>
<sequence>ILMASNGHFLGQMPHPMQRRSEMKAILESGVTSIHSLPVRTTGQDFLHSCRHFW</sequence>
<accession>A0A9P4MZP5</accession>
<feature type="non-terminal residue" evidence="1">
    <location>
        <position position="54"/>
    </location>
</feature>
<feature type="non-terminal residue" evidence="1">
    <location>
        <position position="1"/>
    </location>
</feature>
<organism evidence="1 2">
    <name type="scientific">Lojkania enalia</name>
    <dbReference type="NCBI Taxonomy" id="147567"/>
    <lineage>
        <taxon>Eukaryota</taxon>
        <taxon>Fungi</taxon>
        <taxon>Dikarya</taxon>
        <taxon>Ascomycota</taxon>
        <taxon>Pezizomycotina</taxon>
        <taxon>Dothideomycetes</taxon>
        <taxon>Pleosporomycetidae</taxon>
        <taxon>Pleosporales</taxon>
        <taxon>Pleosporales incertae sedis</taxon>
        <taxon>Lojkania</taxon>
    </lineage>
</organism>
<comment type="caution">
    <text evidence="1">The sequence shown here is derived from an EMBL/GenBank/DDBJ whole genome shotgun (WGS) entry which is preliminary data.</text>
</comment>
<dbReference type="OrthoDB" id="6593433at2759"/>
<dbReference type="Proteomes" id="UP000800093">
    <property type="component" value="Unassembled WGS sequence"/>
</dbReference>
<dbReference type="EMBL" id="ML986620">
    <property type="protein sequence ID" value="KAF2263970.1"/>
    <property type="molecule type" value="Genomic_DNA"/>
</dbReference>
<dbReference type="AlphaFoldDB" id="A0A9P4MZP5"/>